<proteinExistence type="predicted"/>
<accession>A0A561D6B1</accession>
<gene>
    <name evidence="1" type="ORF">FB550_108139</name>
</gene>
<dbReference type="GO" id="GO:0016740">
    <property type="term" value="F:transferase activity"/>
    <property type="evidence" value="ECO:0007669"/>
    <property type="project" value="UniProtKB-KW"/>
</dbReference>
<dbReference type="InterPro" id="IPR039498">
    <property type="entry name" value="NTP_transf_5"/>
</dbReference>
<name>A0A561D6B1_9BACI</name>
<dbReference type="AlphaFoldDB" id="A0A561D6B1"/>
<evidence type="ECO:0000313" key="1">
    <source>
        <dbReference type="EMBL" id="TWD98884.1"/>
    </source>
</evidence>
<keyword evidence="1" id="KW-0808">Transferase</keyword>
<comment type="caution">
    <text evidence="1">The sequence shown here is derived from an EMBL/GenBank/DDBJ whole genome shotgun (WGS) entry which is preliminary data.</text>
</comment>
<dbReference type="Proteomes" id="UP000319671">
    <property type="component" value="Unassembled WGS sequence"/>
</dbReference>
<protein>
    <submittedName>
        <fullName evidence="1">Putative nucleotidyltransferase-like protein</fullName>
    </submittedName>
</protein>
<dbReference type="Pfam" id="PF14907">
    <property type="entry name" value="NTP_transf_5"/>
    <property type="match status" value="1"/>
</dbReference>
<sequence>MSLEVVTLLYNQNTVMPQEEGFYTRSLLDIENEGISSQVFFILKQQGRLNQTPAFFQNRLKESYEKGMFQNLLIRNQMNTILTNFENQRIDVIPLKGVHFAENYFGHIGARTTSDIDLLIGLHDLNGAIEIIKNLGFTVEEEQVPGHFHCSFSKTIPGSTMPLVVEIHWNIVRENTSAIRISDLWDQAEQAGNFKHIKELSPNHLFYMICLHGWRHNLDSSKYFIDIIQLIYKLDGQIDYDYLLKIASSHKTLKRLKRTLSIVYHQFPHLHEVKELPFKIIKTKWEYQNIKGLNQYIDFVDYQLFSYDTVKHSLIELVNLIWPSKYELAAQIGREQKGKSLFRMYMTLYKKRLTSIFKVFLMH</sequence>
<dbReference type="RefSeq" id="WP_261380686.1">
    <property type="nucleotide sequence ID" value="NZ_VIVN01000008.1"/>
</dbReference>
<evidence type="ECO:0000313" key="2">
    <source>
        <dbReference type="Proteomes" id="UP000319671"/>
    </source>
</evidence>
<keyword evidence="2" id="KW-1185">Reference proteome</keyword>
<reference evidence="1 2" key="1">
    <citation type="submission" date="2019-06" db="EMBL/GenBank/DDBJ databases">
        <title>Sorghum-associated microbial communities from plants grown in Nebraska, USA.</title>
        <authorList>
            <person name="Schachtman D."/>
        </authorList>
    </citation>
    <scope>NUCLEOTIDE SEQUENCE [LARGE SCALE GENOMIC DNA]</scope>
    <source>
        <strain evidence="1 2">2482</strain>
    </source>
</reference>
<dbReference type="EMBL" id="VIVN01000008">
    <property type="protein sequence ID" value="TWD98884.1"/>
    <property type="molecule type" value="Genomic_DNA"/>
</dbReference>
<organism evidence="1 2">
    <name type="scientific">Neobacillus bataviensis</name>
    <dbReference type="NCBI Taxonomy" id="220685"/>
    <lineage>
        <taxon>Bacteria</taxon>
        <taxon>Bacillati</taxon>
        <taxon>Bacillota</taxon>
        <taxon>Bacilli</taxon>
        <taxon>Bacillales</taxon>
        <taxon>Bacillaceae</taxon>
        <taxon>Neobacillus</taxon>
    </lineage>
</organism>